<gene>
    <name evidence="1" type="ORF">Ato02nite_048100</name>
</gene>
<protein>
    <submittedName>
        <fullName evidence="1">Uncharacterized protein</fullName>
    </submittedName>
</protein>
<dbReference type="RefSeq" id="WP_213008848.1">
    <property type="nucleotide sequence ID" value="NZ_BOQN01000062.1"/>
</dbReference>
<accession>A0A919W1Z5</accession>
<organism evidence="1 2">
    <name type="scientific">Paractinoplanes toevensis</name>
    <dbReference type="NCBI Taxonomy" id="571911"/>
    <lineage>
        <taxon>Bacteria</taxon>
        <taxon>Bacillati</taxon>
        <taxon>Actinomycetota</taxon>
        <taxon>Actinomycetes</taxon>
        <taxon>Micromonosporales</taxon>
        <taxon>Micromonosporaceae</taxon>
        <taxon>Paractinoplanes</taxon>
    </lineage>
</organism>
<name>A0A919W1Z5_9ACTN</name>
<keyword evidence="2" id="KW-1185">Reference proteome</keyword>
<sequence length="158" mass="17598">MSSWEGELFSAVALVLGGLLTLSGQRMSDRRRDREQDRAAAFERAQARAADQRTNLYEIQDHMIDLSDAVFALNRPGESQASREASLASVSHATHRLRALVERVARYEIRDILGRYLEVKEAELRAASESDRRVVGVRSAAVFAEAQKLIGSEVRDLG</sequence>
<comment type="caution">
    <text evidence="1">The sequence shown here is derived from an EMBL/GenBank/DDBJ whole genome shotgun (WGS) entry which is preliminary data.</text>
</comment>
<proteinExistence type="predicted"/>
<reference evidence="1 2" key="1">
    <citation type="submission" date="2021-03" db="EMBL/GenBank/DDBJ databases">
        <title>Whole genome shotgun sequence of Actinoplanes toevensis NBRC 105298.</title>
        <authorList>
            <person name="Komaki H."/>
            <person name="Tamura T."/>
        </authorList>
    </citation>
    <scope>NUCLEOTIDE SEQUENCE [LARGE SCALE GENOMIC DNA]</scope>
    <source>
        <strain evidence="1 2">NBRC 105298</strain>
    </source>
</reference>
<dbReference type="Proteomes" id="UP000677082">
    <property type="component" value="Unassembled WGS sequence"/>
</dbReference>
<evidence type="ECO:0000313" key="1">
    <source>
        <dbReference type="EMBL" id="GIM93017.1"/>
    </source>
</evidence>
<dbReference type="AlphaFoldDB" id="A0A919W1Z5"/>
<dbReference type="EMBL" id="BOQN01000062">
    <property type="protein sequence ID" value="GIM93017.1"/>
    <property type="molecule type" value="Genomic_DNA"/>
</dbReference>
<evidence type="ECO:0000313" key="2">
    <source>
        <dbReference type="Proteomes" id="UP000677082"/>
    </source>
</evidence>